<feature type="domain" description="C2H2-type" evidence="7">
    <location>
        <begin position="366"/>
        <end position="394"/>
    </location>
</feature>
<dbReference type="GO" id="GO:0008270">
    <property type="term" value="F:zinc ion binding"/>
    <property type="evidence" value="ECO:0007669"/>
    <property type="project" value="UniProtKB-KW"/>
</dbReference>
<dbReference type="AlphaFoldDB" id="A0A448WDM3"/>
<dbReference type="Pfam" id="PF12171">
    <property type="entry name" value="zf-C2H2_jaz"/>
    <property type="match status" value="1"/>
</dbReference>
<keyword evidence="4" id="KW-0862">Zinc</keyword>
<evidence type="ECO:0000313" key="8">
    <source>
        <dbReference type="EMBL" id="VEL09151.1"/>
    </source>
</evidence>
<reference evidence="8" key="1">
    <citation type="submission" date="2018-11" db="EMBL/GenBank/DDBJ databases">
        <authorList>
            <consortium name="Pathogen Informatics"/>
        </authorList>
    </citation>
    <scope>NUCLEOTIDE SEQUENCE</scope>
</reference>
<evidence type="ECO:0000259" key="7">
    <source>
        <dbReference type="PROSITE" id="PS50157"/>
    </source>
</evidence>
<evidence type="ECO:0000313" key="9">
    <source>
        <dbReference type="Proteomes" id="UP000784294"/>
    </source>
</evidence>
<sequence length="449" mass="50522">MDGGFSCTCGLAYERMPDFLRHYIDCPVAATDLQDPVHESPSQKRIKLESKHQGIVEQTRIPTENGSSHSELLPNEEGGEVFHKYRHPPVSPIIGPTNDKPFGCPKCPKGFKSKSLLEQHMHIHYPPRYKCRWCGNMYRWPPVYYHHKQKCKKRPGFMLDDRNGTSAVVSLRNSPRIGKLCHRRPLSPADVPLNLENGHPKQSDRPVAIEAEPSPLPQTIPSIGSILPTDVLKASDPSVSMPVQGRVTCLCSEVMHDFESYFEHVAKCSKFLELSHMTPAQPSVITSSFQPPPPSLSNVSHTSDTTIPSPPSAFQCYTRMPSPPSAVCLDLSYRKRKRESYIARVKANKFTKGVADQCQMNADGSFRCIECNKDFSSKLSLKQHIDGKHRPEGKYLCSSCGKRYRWGASFYYHKRNCVHSEDLPLTRLPLDQSTQQQQLLEHNALAASS</sequence>
<dbReference type="PANTHER" id="PTHR24408">
    <property type="entry name" value="ZINC FINGER PROTEIN"/>
    <property type="match status" value="1"/>
</dbReference>
<comment type="caution">
    <text evidence="8">The sequence shown here is derived from an EMBL/GenBank/DDBJ whole genome shotgun (WGS) entry which is preliminary data.</text>
</comment>
<accession>A0A448WDM3</accession>
<keyword evidence="1" id="KW-0479">Metal-binding</keyword>
<evidence type="ECO:0000256" key="6">
    <source>
        <dbReference type="SAM" id="MobiDB-lite"/>
    </source>
</evidence>
<dbReference type="InterPro" id="IPR013087">
    <property type="entry name" value="Znf_C2H2_type"/>
</dbReference>
<dbReference type="Pfam" id="PF00096">
    <property type="entry name" value="zf-C2H2"/>
    <property type="match status" value="1"/>
</dbReference>
<dbReference type="FunFam" id="3.30.160.60:FF:000100">
    <property type="entry name" value="Zinc finger 45-like"/>
    <property type="match status" value="1"/>
</dbReference>
<dbReference type="Gene3D" id="3.30.160.60">
    <property type="entry name" value="Classic Zinc Finger"/>
    <property type="match status" value="2"/>
</dbReference>
<dbReference type="SUPFAM" id="SSF57667">
    <property type="entry name" value="beta-beta-alpha zinc fingers"/>
    <property type="match status" value="2"/>
</dbReference>
<evidence type="ECO:0000256" key="4">
    <source>
        <dbReference type="ARBA" id="ARBA00022833"/>
    </source>
</evidence>
<gene>
    <name evidence="8" type="ORF">PXEA_LOCUS2591</name>
</gene>
<evidence type="ECO:0000256" key="1">
    <source>
        <dbReference type="ARBA" id="ARBA00022723"/>
    </source>
</evidence>
<proteinExistence type="predicted"/>
<dbReference type="PROSITE" id="PS00028">
    <property type="entry name" value="ZINC_FINGER_C2H2_1"/>
    <property type="match status" value="3"/>
</dbReference>
<organism evidence="8 9">
    <name type="scientific">Protopolystoma xenopodis</name>
    <dbReference type="NCBI Taxonomy" id="117903"/>
    <lineage>
        <taxon>Eukaryota</taxon>
        <taxon>Metazoa</taxon>
        <taxon>Spiralia</taxon>
        <taxon>Lophotrochozoa</taxon>
        <taxon>Platyhelminthes</taxon>
        <taxon>Monogenea</taxon>
        <taxon>Polyopisthocotylea</taxon>
        <taxon>Polystomatidea</taxon>
        <taxon>Polystomatidae</taxon>
        <taxon>Protopolystoma</taxon>
    </lineage>
</organism>
<dbReference type="Proteomes" id="UP000784294">
    <property type="component" value="Unassembled WGS sequence"/>
</dbReference>
<dbReference type="SMART" id="SM00355">
    <property type="entry name" value="ZnF_C2H2"/>
    <property type="match status" value="4"/>
</dbReference>
<dbReference type="GO" id="GO:0043565">
    <property type="term" value="F:sequence-specific DNA binding"/>
    <property type="evidence" value="ECO:0007669"/>
    <property type="project" value="TreeGrafter"/>
</dbReference>
<name>A0A448WDM3_9PLAT</name>
<dbReference type="OrthoDB" id="654211at2759"/>
<feature type="domain" description="C2H2-type" evidence="7">
    <location>
        <begin position="395"/>
        <end position="424"/>
    </location>
</feature>
<keyword evidence="2" id="KW-0677">Repeat</keyword>
<protein>
    <recommendedName>
        <fullName evidence="7">C2H2-type domain-containing protein</fullName>
    </recommendedName>
</protein>
<dbReference type="GO" id="GO:0000981">
    <property type="term" value="F:DNA-binding transcription factor activity, RNA polymerase II-specific"/>
    <property type="evidence" value="ECO:0007669"/>
    <property type="project" value="TreeGrafter"/>
</dbReference>
<keyword evidence="3 5" id="KW-0863">Zinc-finger</keyword>
<dbReference type="EMBL" id="CAAALY010005585">
    <property type="protein sequence ID" value="VEL09151.1"/>
    <property type="molecule type" value="Genomic_DNA"/>
</dbReference>
<feature type="region of interest" description="Disordered" evidence="6">
    <location>
        <begin position="39"/>
        <end position="71"/>
    </location>
</feature>
<evidence type="ECO:0000256" key="3">
    <source>
        <dbReference type="ARBA" id="ARBA00022771"/>
    </source>
</evidence>
<feature type="compositionally biased region" description="Polar residues" evidence="6">
    <location>
        <begin position="60"/>
        <end position="70"/>
    </location>
</feature>
<evidence type="ECO:0000256" key="5">
    <source>
        <dbReference type="PROSITE-ProRule" id="PRU00042"/>
    </source>
</evidence>
<dbReference type="PANTHER" id="PTHR24408:SF28">
    <property type="entry name" value="ZINC FINGER PROTEIN 423"/>
    <property type="match status" value="1"/>
</dbReference>
<dbReference type="InterPro" id="IPR022755">
    <property type="entry name" value="Znf_C2H2_jaz"/>
</dbReference>
<dbReference type="GO" id="GO:0005634">
    <property type="term" value="C:nucleus"/>
    <property type="evidence" value="ECO:0007669"/>
    <property type="project" value="TreeGrafter"/>
</dbReference>
<feature type="domain" description="C2H2-type" evidence="7">
    <location>
        <begin position="102"/>
        <end position="129"/>
    </location>
</feature>
<dbReference type="InterPro" id="IPR036236">
    <property type="entry name" value="Znf_C2H2_sf"/>
</dbReference>
<evidence type="ECO:0000256" key="2">
    <source>
        <dbReference type="ARBA" id="ARBA00022737"/>
    </source>
</evidence>
<keyword evidence="9" id="KW-1185">Reference proteome</keyword>
<feature type="compositionally biased region" description="Basic and acidic residues" evidence="6">
    <location>
        <begin position="39"/>
        <end position="54"/>
    </location>
</feature>
<dbReference type="PROSITE" id="PS50157">
    <property type="entry name" value="ZINC_FINGER_C2H2_2"/>
    <property type="match status" value="3"/>
</dbReference>